<dbReference type="GO" id="GO:0008955">
    <property type="term" value="F:peptidoglycan glycosyltransferase activity"/>
    <property type="evidence" value="ECO:0007669"/>
    <property type="project" value="UniProtKB-EC"/>
</dbReference>
<keyword evidence="15" id="KW-0133">Cell shape</keyword>
<dbReference type="GO" id="GO:0046677">
    <property type="term" value="P:response to antibiotic"/>
    <property type="evidence" value="ECO:0007669"/>
    <property type="project" value="UniProtKB-KW"/>
</dbReference>
<evidence type="ECO:0000313" key="32">
    <source>
        <dbReference type="Proteomes" id="UP000823850"/>
    </source>
</evidence>
<keyword evidence="21" id="KW-0511">Multifunctional enzyme</keyword>
<keyword evidence="12" id="KW-0808">Transferase</keyword>
<dbReference type="FunFam" id="1.10.3810.10:FF:000001">
    <property type="entry name" value="Penicillin-binding protein 1A"/>
    <property type="match status" value="1"/>
</dbReference>
<dbReference type="GO" id="GO:0030288">
    <property type="term" value="C:outer membrane-bounded periplasmic space"/>
    <property type="evidence" value="ECO:0007669"/>
    <property type="project" value="TreeGrafter"/>
</dbReference>
<dbReference type="Gene3D" id="1.10.3810.10">
    <property type="entry name" value="Biosynthetic peptidoglycan transglycosylase-like"/>
    <property type="match status" value="1"/>
</dbReference>
<organism evidence="31 32">
    <name type="scientific">Candidatus Blautia stercoripullorum</name>
    <dbReference type="NCBI Taxonomy" id="2838502"/>
    <lineage>
        <taxon>Bacteria</taxon>
        <taxon>Bacillati</taxon>
        <taxon>Bacillota</taxon>
        <taxon>Clostridia</taxon>
        <taxon>Lachnospirales</taxon>
        <taxon>Lachnospiraceae</taxon>
        <taxon>Blautia</taxon>
    </lineage>
</organism>
<evidence type="ECO:0000256" key="21">
    <source>
        <dbReference type="ARBA" id="ARBA00023268"/>
    </source>
</evidence>
<dbReference type="GO" id="GO:0009252">
    <property type="term" value="P:peptidoglycan biosynthetic process"/>
    <property type="evidence" value="ECO:0007669"/>
    <property type="project" value="UniProtKB-KW"/>
</dbReference>
<evidence type="ECO:0000256" key="4">
    <source>
        <dbReference type="ARBA" id="ARBA00007090"/>
    </source>
</evidence>
<dbReference type="GO" id="GO:0006508">
    <property type="term" value="P:proteolysis"/>
    <property type="evidence" value="ECO:0007669"/>
    <property type="project" value="UniProtKB-KW"/>
</dbReference>
<evidence type="ECO:0000256" key="2">
    <source>
        <dbReference type="ARBA" id="ARBA00004401"/>
    </source>
</evidence>
<dbReference type="GO" id="GO:0008360">
    <property type="term" value="P:regulation of cell shape"/>
    <property type="evidence" value="ECO:0007669"/>
    <property type="project" value="UniProtKB-KW"/>
</dbReference>
<reference evidence="31" key="1">
    <citation type="journal article" date="2021" name="PeerJ">
        <title>Extensive microbial diversity within the chicken gut microbiome revealed by metagenomics and culture.</title>
        <authorList>
            <person name="Gilroy R."/>
            <person name="Ravi A."/>
            <person name="Getino M."/>
            <person name="Pursley I."/>
            <person name="Horton D.L."/>
            <person name="Alikhan N.F."/>
            <person name="Baker D."/>
            <person name="Gharbi K."/>
            <person name="Hall N."/>
            <person name="Watson M."/>
            <person name="Adriaenssens E.M."/>
            <person name="Foster-Nyarko E."/>
            <person name="Jarju S."/>
            <person name="Secka A."/>
            <person name="Antonio M."/>
            <person name="Oren A."/>
            <person name="Chaudhuri R.R."/>
            <person name="La Ragione R."/>
            <person name="Hildebrand F."/>
            <person name="Pallen M.J."/>
        </authorList>
    </citation>
    <scope>NUCLEOTIDE SEQUENCE</scope>
    <source>
        <strain evidence="31">ChiW19-6364</strain>
    </source>
</reference>
<evidence type="ECO:0000256" key="14">
    <source>
        <dbReference type="ARBA" id="ARBA00022801"/>
    </source>
</evidence>
<evidence type="ECO:0000256" key="15">
    <source>
        <dbReference type="ARBA" id="ARBA00022960"/>
    </source>
</evidence>
<evidence type="ECO:0000256" key="12">
    <source>
        <dbReference type="ARBA" id="ARBA00022679"/>
    </source>
</evidence>
<evidence type="ECO:0000256" key="20">
    <source>
        <dbReference type="ARBA" id="ARBA00023251"/>
    </source>
</evidence>
<evidence type="ECO:0000256" key="24">
    <source>
        <dbReference type="ARBA" id="ARBA00044770"/>
    </source>
</evidence>
<evidence type="ECO:0000256" key="5">
    <source>
        <dbReference type="ARBA" id="ARBA00007739"/>
    </source>
</evidence>
<comment type="catalytic activity">
    <reaction evidence="23">
        <text>Preferential cleavage: (Ac)2-L-Lys-D-Ala-|-D-Ala. Also transpeptidation of peptidyl-alanyl moieties that are N-acyl substituents of D-alanine.</text>
        <dbReference type="EC" id="3.4.16.4"/>
    </reaction>
</comment>
<dbReference type="EC" id="2.4.99.28" evidence="24"/>
<feature type="compositionally biased region" description="Low complexity" evidence="27">
    <location>
        <begin position="790"/>
        <end position="800"/>
    </location>
</feature>
<keyword evidence="13 28" id="KW-0812">Transmembrane</keyword>
<dbReference type="GO" id="GO:0005886">
    <property type="term" value="C:plasma membrane"/>
    <property type="evidence" value="ECO:0007669"/>
    <property type="project" value="UniProtKB-SubCell"/>
</dbReference>
<evidence type="ECO:0000256" key="27">
    <source>
        <dbReference type="SAM" id="MobiDB-lite"/>
    </source>
</evidence>
<comment type="subcellular location">
    <subcellularLocation>
        <location evidence="2">Cell membrane</location>
        <topology evidence="2">Single-pass type II membrane protein</topology>
    </subcellularLocation>
</comment>
<dbReference type="AlphaFoldDB" id="A0A9D2R7L7"/>
<evidence type="ECO:0000259" key="29">
    <source>
        <dbReference type="Pfam" id="PF00905"/>
    </source>
</evidence>
<dbReference type="InterPro" id="IPR001264">
    <property type="entry name" value="Glyco_trans_51"/>
</dbReference>
<dbReference type="PANTHER" id="PTHR32282">
    <property type="entry name" value="BINDING PROTEIN TRANSPEPTIDASE, PUTATIVE-RELATED"/>
    <property type="match status" value="1"/>
</dbReference>
<evidence type="ECO:0000256" key="17">
    <source>
        <dbReference type="ARBA" id="ARBA00022984"/>
    </source>
</evidence>
<keyword evidence="9" id="KW-0121">Carboxypeptidase</keyword>
<evidence type="ECO:0000256" key="16">
    <source>
        <dbReference type="ARBA" id="ARBA00022968"/>
    </source>
</evidence>
<comment type="catalytic activity">
    <reaction evidence="25">
        <text>[GlcNAc-(1-&gt;4)-Mur2Ac(oyl-L-Ala-gamma-D-Glu-L-Lys-D-Ala-D-Ala)](n)-di-trans,octa-cis-undecaprenyl diphosphate + beta-D-GlcNAc-(1-&gt;4)-Mur2Ac(oyl-L-Ala-gamma-D-Glu-L-Lys-D-Ala-D-Ala)-di-trans,octa-cis-undecaprenyl diphosphate = [GlcNAc-(1-&gt;4)-Mur2Ac(oyl-L-Ala-gamma-D-Glu-L-Lys-D-Ala-D-Ala)](n+1)-di-trans,octa-cis-undecaprenyl diphosphate + di-trans,octa-cis-undecaprenyl diphosphate + H(+)</text>
        <dbReference type="Rhea" id="RHEA:23708"/>
        <dbReference type="Rhea" id="RHEA-COMP:9602"/>
        <dbReference type="Rhea" id="RHEA-COMP:9603"/>
        <dbReference type="ChEBI" id="CHEBI:15378"/>
        <dbReference type="ChEBI" id="CHEBI:58405"/>
        <dbReference type="ChEBI" id="CHEBI:60033"/>
        <dbReference type="ChEBI" id="CHEBI:78435"/>
        <dbReference type="EC" id="2.4.99.28"/>
    </reaction>
</comment>
<comment type="function">
    <text evidence="1">Cell wall formation. Synthesis of cross-linked peptidoglycan from the lipid intermediates. The enzyme has a penicillin-insensitive transglycosylase N-terminal domain (formation of linear glycan strands) and a penicillin-sensitive transpeptidase C-terminal domain (cross-linking of the peptide subunits).</text>
</comment>
<evidence type="ECO:0000256" key="25">
    <source>
        <dbReference type="ARBA" id="ARBA00049902"/>
    </source>
</evidence>
<evidence type="ECO:0000256" key="28">
    <source>
        <dbReference type="SAM" id="Phobius"/>
    </source>
</evidence>
<gene>
    <name evidence="31" type="ORF">H9913_07730</name>
</gene>
<feature type="domain" description="Glycosyl transferase family 51" evidence="30">
    <location>
        <begin position="86"/>
        <end position="275"/>
    </location>
</feature>
<keyword evidence="10" id="KW-0645">Protease</keyword>
<feature type="domain" description="Penicillin-binding protein transpeptidase" evidence="29">
    <location>
        <begin position="453"/>
        <end position="703"/>
    </location>
</feature>
<dbReference type="SUPFAM" id="SSF53955">
    <property type="entry name" value="Lysozyme-like"/>
    <property type="match status" value="1"/>
</dbReference>
<keyword evidence="16" id="KW-0735">Signal-anchor</keyword>
<comment type="pathway">
    <text evidence="26">Glycan biosynthesis.</text>
</comment>
<dbReference type="GO" id="GO:0009002">
    <property type="term" value="F:serine-type D-Ala-D-Ala carboxypeptidase activity"/>
    <property type="evidence" value="ECO:0007669"/>
    <property type="project" value="UniProtKB-EC"/>
</dbReference>
<evidence type="ECO:0000259" key="30">
    <source>
        <dbReference type="Pfam" id="PF00912"/>
    </source>
</evidence>
<evidence type="ECO:0000256" key="23">
    <source>
        <dbReference type="ARBA" id="ARBA00034000"/>
    </source>
</evidence>
<keyword evidence="14" id="KW-0378">Hydrolase</keyword>
<evidence type="ECO:0000256" key="22">
    <source>
        <dbReference type="ARBA" id="ARBA00023316"/>
    </source>
</evidence>
<evidence type="ECO:0000256" key="3">
    <source>
        <dbReference type="ARBA" id="ARBA00004752"/>
    </source>
</evidence>
<evidence type="ECO:0000256" key="6">
    <source>
        <dbReference type="ARBA" id="ARBA00012448"/>
    </source>
</evidence>
<dbReference type="InterPro" id="IPR023346">
    <property type="entry name" value="Lysozyme-like_dom_sf"/>
</dbReference>
<accession>A0A9D2R7L7</accession>
<keyword evidence="19 28" id="KW-0472">Membrane</keyword>
<dbReference type="GO" id="GO:0071555">
    <property type="term" value="P:cell wall organization"/>
    <property type="evidence" value="ECO:0007669"/>
    <property type="project" value="UniProtKB-KW"/>
</dbReference>
<evidence type="ECO:0000256" key="8">
    <source>
        <dbReference type="ARBA" id="ARBA00022475"/>
    </source>
</evidence>
<evidence type="ECO:0000256" key="11">
    <source>
        <dbReference type="ARBA" id="ARBA00022676"/>
    </source>
</evidence>
<dbReference type="Pfam" id="PF00912">
    <property type="entry name" value="Transgly"/>
    <property type="match status" value="1"/>
</dbReference>
<evidence type="ECO:0000256" key="10">
    <source>
        <dbReference type="ARBA" id="ARBA00022670"/>
    </source>
</evidence>
<keyword evidence="11" id="KW-0328">Glycosyltransferase</keyword>
<comment type="similarity">
    <text evidence="5">In the N-terminal section; belongs to the glycosyltransferase 51 family.</text>
</comment>
<name>A0A9D2R7L7_9FIRM</name>
<evidence type="ECO:0000256" key="1">
    <source>
        <dbReference type="ARBA" id="ARBA00002624"/>
    </source>
</evidence>
<reference evidence="31" key="2">
    <citation type="submission" date="2021-04" db="EMBL/GenBank/DDBJ databases">
        <authorList>
            <person name="Gilroy R."/>
        </authorList>
    </citation>
    <scope>NUCLEOTIDE SEQUENCE</scope>
    <source>
        <strain evidence="31">ChiW19-6364</strain>
    </source>
</reference>
<keyword evidence="18 28" id="KW-1133">Transmembrane helix</keyword>
<feature type="transmembrane region" description="Helical" evidence="28">
    <location>
        <begin position="33"/>
        <end position="57"/>
    </location>
</feature>
<comment type="similarity">
    <text evidence="4">In the C-terminal section; belongs to the transpeptidase family.</text>
</comment>
<keyword evidence="17" id="KW-0573">Peptidoglycan synthesis</keyword>
<dbReference type="InterPro" id="IPR036950">
    <property type="entry name" value="PBP_transglycosylase"/>
</dbReference>
<sequence length="823" mass="92382">MDLKKHYGEESVLQKLDGMPSQSRLQKRKKGIFTLRAVFFSLLGAGFIALCLGAGAYRGIIADAPDVSEINIGPTQYATFVYDVQGNQIQQINEAQSNRIHVSIEEIPEDMQHAIVAIEDSRFYEHNGVDPRGMMRAAVVALSSGFQRTEGASTITQQLIKNNVFTDWTSENFVQSVQRKIQEQYLAVELERYLTDQGLDAKSIILEGYLNTVNFGSGAYGIQTAAQTYFGKDCKDLTLSECGVLAAIPQNPTRWDPRQNPEENAQRRATVLNYMREQQWITQEELEEALNDDVYSRIRSGGQVQGQGSTYSYFIDELISQVQEDLIEELGYTEAQAANAVYSGGLRIYSTQDTEIQKIMEEEFENEENYPGYIRFGLDWALTVDHEDGSRENYDQETLRNYFRERDAGFSGIFETKEEAQRYLDEYKAAIVGAEDSIIAERTNFVPQPQAAMTVIEQSTGYVRGIIGGRGEKTASLTLNRASDTYRQPGSTFKILSAYGPALEEGEITLATHIEDEEYFYEDGTPLRNADNQYHGSVSVRNAIRNSYNIPAVKVLTDLTPKKGFEYLQKLGFTKLDKKEDVIQPLALGGITNGVSNLELTAAYAAIANGGTYMEPVLYTEVTDQDGNVLLHNDPQGERVFKESTAFLLTSTMEDVVSEGTGTGFQLNNMHVAGKTGTANDYRDLTFVGYTPYYTAAIWAGYDVPEDLPESHRTFHRTLWKNVMNRIHEELPDKEFDQPSTVEKKAICASSGLLAGTGCTRVYEYFDQDNMPEKTCTAHRPSTAPKTDKGNSSGNSNGNSTKKKAYANWWEYYWDQIWNKDED</sequence>
<proteinExistence type="inferred from homology"/>
<dbReference type="InterPro" id="IPR001460">
    <property type="entry name" value="PCN-bd_Tpept"/>
</dbReference>
<dbReference type="Pfam" id="PF00905">
    <property type="entry name" value="Transpeptidase"/>
    <property type="match status" value="1"/>
</dbReference>
<evidence type="ECO:0000256" key="7">
    <source>
        <dbReference type="ARBA" id="ARBA00018638"/>
    </source>
</evidence>
<dbReference type="InterPro" id="IPR012338">
    <property type="entry name" value="Beta-lactam/transpept-like"/>
</dbReference>
<evidence type="ECO:0000256" key="19">
    <source>
        <dbReference type="ARBA" id="ARBA00023136"/>
    </source>
</evidence>
<keyword evidence="20" id="KW-0046">Antibiotic resistance</keyword>
<protein>
    <recommendedName>
        <fullName evidence="7">Penicillin-binding protein 1A</fullName>
        <ecNumber evidence="24">2.4.99.28</ecNumber>
        <ecNumber evidence="6">3.4.16.4</ecNumber>
    </recommendedName>
</protein>
<keyword evidence="8" id="KW-1003">Cell membrane</keyword>
<evidence type="ECO:0000256" key="9">
    <source>
        <dbReference type="ARBA" id="ARBA00022645"/>
    </source>
</evidence>
<dbReference type="Gene3D" id="3.40.710.10">
    <property type="entry name" value="DD-peptidase/beta-lactamase superfamily"/>
    <property type="match status" value="2"/>
</dbReference>
<dbReference type="InterPro" id="IPR050396">
    <property type="entry name" value="Glycosyltr_51/Transpeptidase"/>
</dbReference>
<dbReference type="EMBL" id="DWUX01000138">
    <property type="protein sequence ID" value="HJD39905.1"/>
    <property type="molecule type" value="Genomic_DNA"/>
</dbReference>
<dbReference type="NCBIfam" id="TIGR02074">
    <property type="entry name" value="PBP_1a_fam"/>
    <property type="match status" value="1"/>
</dbReference>
<evidence type="ECO:0000256" key="13">
    <source>
        <dbReference type="ARBA" id="ARBA00022692"/>
    </source>
</evidence>
<keyword evidence="22" id="KW-0961">Cell wall biogenesis/degradation</keyword>
<dbReference type="Proteomes" id="UP000823850">
    <property type="component" value="Unassembled WGS sequence"/>
</dbReference>
<dbReference type="SUPFAM" id="SSF56601">
    <property type="entry name" value="beta-lactamase/transpeptidase-like"/>
    <property type="match status" value="1"/>
</dbReference>
<dbReference type="PANTHER" id="PTHR32282:SF11">
    <property type="entry name" value="PENICILLIN-BINDING PROTEIN 1B"/>
    <property type="match status" value="1"/>
</dbReference>
<dbReference type="EC" id="3.4.16.4" evidence="6"/>
<comment type="pathway">
    <text evidence="3">Cell wall biogenesis; peptidoglycan biosynthesis.</text>
</comment>
<evidence type="ECO:0000256" key="26">
    <source>
        <dbReference type="ARBA" id="ARBA00060592"/>
    </source>
</evidence>
<dbReference type="GO" id="GO:0008658">
    <property type="term" value="F:penicillin binding"/>
    <property type="evidence" value="ECO:0007669"/>
    <property type="project" value="InterPro"/>
</dbReference>
<feature type="region of interest" description="Disordered" evidence="27">
    <location>
        <begin position="774"/>
        <end position="801"/>
    </location>
</feature>
<evidence type="ECO:0000256" key="18">
    <source>
        <dbReference type="ARBA" id="ARBA00022989"/>
    </source>
</evidence>
<evidence type="ECO:0000313" key="31">
    <source>
        <dbReference type="EMBL" id="HJD39905.1"/>
    </source>
</evidence>
<comment type="caution">
    <text evidence="31">The sequence shown here is derived from an EMBL/GenBank/DDBJ whole genome shotgun (WGS) entry which is preliminary data.</text>
</comment>